<evidence type="ECO:0000313" key="6">
    <source>
        <dbReference type="EMBL" id="KAG5610417.1"/>
    </source>
</evidence>
<reference evidence="6 7" key="1">
    <citation type="submission" date="2020-09" db="EMBL/GenBank/DDBJ databases">
        <title>De no assembly of potato wild relative species, Solanum commersonii.</title>
        <authorList>
            <person name="Cho K."/>
        </authorList>
    </citation>
    <scope>NUCLEOTIDE SEQUENCE [LARGE SCALE GENOMIC DNA]</scope>
    <source>
        <strain evidence="6">LZ3.2</strain>
        <tissue evidence="6">Leaf</tissue>
    </source>
</reference>
<dbReference type="SUPFAM" id="SSF54001">
    <property type="entry name" value="Cysteine proteinases"/>
    <property type="match status" value="1"/>
</dbReference>
<evidence type="ECO:0000256" key="2">
    <source>
        <dbReference type="ARBA" id="ARBA00022670"/>
    </source>
</evidence>
<proteinExistence type="inferred from homology"/>
<accession>A0A9J5ZC23</accession>
<dbReference type="PROSITE" id="PS50600">
    <property type="entry name" value="ULP_PROTEASE"/>
    <property type="match status" value="1"/>
</dbReference>
<evidence type="ECO:0000256" key="4">
    <source>
        <dbReference type="SAM" id="MobiDB-lite"/>
    </source>
</evidence>
<feature type="compositionally biased region" description="Basic and acidic residues" evidence="4">
    <location>
        <begin position="98"/>
        <end position="107"/>
    </location>
</feature>
<feature type="compositionally biased region" description="Gly residues" evidence="4">
    <location>
        <begin position="88"/>
        <end position="97"/>
    </location>
</feature>
<feature type="region of interest" description="Disordered" evidence="4">
    <location>
        <begin position="79"/>
        <end position="138"/>
    </location>
</feature>
<comment type="caution">
    <text evidence="6">The sequence shown here is derived from an EMBL/GenBank/DDBJ whole genome shotgun (WGS) entry which is preliminary data.</text>
</comment>
<protein>
    <recommendedName>
        <fullName evidence="5">Ubiquitin-like protease family profile domain-containing protein</fullName>
    </recommendedName>
</protein>
<dbReference type="PANTHER" id="PTHR31470">
    <property type="entry name" value="CYSTEINE PROTEINASES SUPERFAMILY PROTEIN-RELATED-RELATED"/>
    <property type="match status" value="1"/>
</dbReference>
<evidence type="ECO:0000256" key="3">
    <source>
        <dbReference type="ARBA" id="ARBA00022801"/>
    </source>
</evidence>
<gene>
    <name evidence="6" type="ORF">H5410_021698</name>
</gene>
<name>A0A9J5ZC23_SOLCO</name>
<dbReference type="Gene3D" id="3.40.395.10">
    <property type="entry name" value="Adenoviral Proteinase, Chain A"/>
    <property type="match status" value="1"/>
</dbReference>
<organism evidence="6 7">
    <name type="scientific">Solanum commersonii</name>
    <name type="common">Commerson's wild potato</name>
    <name type="synonym">Commerson's nightshade</name>
    <dbReference type="NCBI Taxonomy" id="4109"/>
    <lineage>
        <taxon>Eukaryota</taxon>
        <taxon>Viridiplantae</taxon>
        <taxon>Streptophyta</taxon>
        <taxon>Embryophyta</taxon>
        <taxon>Tracheophyta</taxon>
        <taxon>Spermatophyta</taxon>
        <taxon>Magnoliopsida</taxon>
        <taxon>eudicotyledons</taxon>
        <taxon>Gunneridae</taxon>
        <taxon>Pentapetalae</taxon>
        <taxon>asterids</taxon>
        <taxon>lamiids</taxon>
        <taxon>Solanales</taxon>
        <taxon>Solanaceae</taxon>
        <taxon>Solanoideae</taxon>
        <taxon>Solaneae</taxon>
        <taxon>Solanum</taxon>
    </lineage>
</organism>
<keyword evidence="7" id="KW-1185">Reference proteome</keyword>
<dbReference type="Pfam" id="PF02902">
    <property type="entry name" value="Peptidase_C48"/>
    <property type="match status" value="1"/>
</dbReference>
<dbReference type="GO" id="GO:0006508">
    <property type="term" value="P:proteolysis"/>
    <property type="evidence" value="ECO:0007669"/>
    <property type="project" value="UniProtKB-KW"/>
</dbReference>
<sequence length="441" mass="50604">MDEMILEASSMTTAQSFIGVASSSNIKCSFYLCKKCEQQHDYFISRVKELIDIFKEMTYNIYLKKSINDYCSSITLKPKRKGEREGGGGEGEGIGEWGGREGEGAREEEGEGEGEGESEKEKEREESQSRFNIDGEGPTELMSSFSQWINKGLYKHHAKKIDKDDHYLANCSDLEFKQLDFVFAFPKKKDLFYEMSQPNNMWVSFYTICGRSRSNKVILNIDIPLLIVFFKTYIDNASVVPEYKNKIIGTIKRFGIPVGLPWHLTDKVYVPVNSNGEFHWVLAVIVLKERSIKVYDSMSSSRINRNLCTEIQKLSIMLPKYLESNRFYEQKNRTNWSILESYQGKKKSHPFEVIHVTGIAQQASNSLDCEVFVAAYAEFLSDGLQIPSDGIISQSLRLRYASLQWNYGILKAWSGYVSNNEDPQRSRPKKAKFNENDMIQI</sequence>
<feature type="compositionally biased region" description="Basic and acidic residues" evidence="4">
    <location>
        <begin position="117"/>
        <end position="128"/>
    </location>
</feature>
<dbReference type="GO" id="GO:0008234">
    <property type="term" value="F:cysteine-type peptidase activity"/>
    <property type="evidence" value="ECO:0007669"/>
    <property type="project" value="InterPro"/>
</dbReference>
<comment type="similarity">
    <text evidence="1">Belongs to the peptidase C48 family.</text>
</comment>
<evidence type="ECO:0000313" key="7">
    <source>
        <dbReference type="Proteomes" id="UP000824120"/>
    </source>
</evidence>
<dbReference type="AlphaFoldDB" id="A0A9J5ZC23"/>
<keyword evidence="2" id="KW-0645">Protease</keyword>
<keyword evidence="3" id="KW-0378">Hydrolase</keyword>
<dbReference type="Proteomes" id="UP000824120">
    <property type="component" value="Chromosome 4"/>
</dbReference>
<feature type="domain" description="Ubiquitin-like protease family profile" evidence="5">
    <location>
        <begin position="174"/>
        <end position="380"/>
    </location>
</feature>
<dbReference type="InterPro" id="IPR003653">
    <property type="entry name" value="Peptidase_C48_C"/>
</dbReference>
<evidence type="ECO:0000256" key="1">
    <source>
        <dbReference type="ARBA" id="ARBA00005234"/>
    </source>
</evidence>
<dbReference type="InterPro" id="IPR038765">
    <property type="entry name" value="Papain-like_cys_pep_sf"/>
</dbReference>
<dbReference type="EMBL" id="JACXVP010000004">
    <property type="protein sequence ID" value="KAG5610417.1"/>
    <property type="molecule type" value="Genomic_DNA"/>
</dbReference>
<dbReference type="OrthoDB" id="1939479at2759"/>
<evidence type="ECO:0000259" key="5">
    <source>
        <dbReference type="PROSITE" id="PS50600"/>
    </source>
</evidence>
<dbReference type="PANTHER" id="PTHR31470:SF46">
    <property type="entry name" value="ULP1 PROTEASE FAMILY, C-TERMINAL CATALYTIC DOMAIN CONTAINING PROTEIN"/>
    <property type="match status" value="1"/>
</dbReference>